<name>A0A8H3PKE3_9LECA</name>
<sequence length="217" mass="25296">MPHVIRPGKYPLEVVVEDKDEQKPSIALLINKQIHEEVFYFISQHCHFLISINSWRVDCMTLESSILWALNQTEATSVKLASSIREIDIDLEWVKRQSFASPTAMNLRMVPLLKYVCEHLRAFQCLQTLTVRWNKDGSLRGKRRVQHAIFILGRLERLQADLPGVQITFQVTDQQRKSEIGDSPKDWEASVKLQDHMTELREHIKYPSVVQEDWSNC</sequence>
<organism evidence="1 2">
    <name type="scientific">Alectoria fallacina</name>
    <dbReference type="NCBI Taxonomy" id="1903189"/>
    <lineage>
        <taxon>Eukaryota</taxon>
        <taxon>Fungi</taxon>
        <taxon>Dikarya</taxon>
        <taxon>Ascomycota</taxon>
        <taxon>Pezizomycotina</taxon>
        <taxon>Lecanoromycetes</taxon>
        <taxon>OSLEUM clade</taxon>
        <taxon>Lecanoromycetidae</taxon>
        <taxon>Lecanorales</taxon>
        <taxon>Lecanorineae</taxon>
        <taxon>Parmeliaceae</taxon>
        <taxon>Alectoria</taxon>
    </lineage>
</organism>
<evidence type="ECO:0000313" key="1">
    <source>
        <dbReference type="EMBL" id="CAF9943187.1"/>
    </source>
</evidence>
<dbReference type="EMBL" id="CAJPDR010000918">
    <property type="protein sequence ID" value="CAF9943187.1"/>
    <property type="molecule type" value="Genomic_DNA"/>
</dbReference>
<proteinExistence type="predicted"/>
<accession>A0A8H3PKE3</accession>
<dbReference type="Proteomes" id="UP000664203">
    <property type="component" value="Unassembled WGS sequence"/>
</dbReference>
<dbReference type="AlphaFoldDB" id="A0A8H3PKE3"/>
<comment type="caution">
    <text evidence="1">The sequence shown here is derived from an EMBL/GenBank/DDBJ whole genome shotgun (WGS) entry which is preliminary data.</text>
</comment>
<reference evidence="1" key="1">
    <citation type="submission" date="2021-03" db="EMBL/GenBank/DDBJ databases">
        <authorList>
            <person name="Tagirdzhanova G."/>
        </authorList>
    </citation>
    <scope>NUCLEOTIDE SEQUENCE</scope>
</reference>
<protein>
    <submittedName>
        <fullName evidence="1">Uncharacterized protein</fullName>
    </submittedName>
</protein>
<keyword evidence="2" id="KW-1185">Reference proteome</keyword>
<evidence type="ECO:0000313" key="2">
    <source>
        <dbReference type="Proteomes" id="UP000664203"/>
    </source>
</evidence>
<gene>
    <name evidence="1" type="ORF">ALECFALPRED_010773</name>
</gene>